<dbReference type="Proteomes" id="UP000015105">
    <property type="component" value="Chromosome 3D"/>
</dbReference>
<protein>
    <recommendedName>
        <fullName evidence="1">KIB1-4 beta-propeller domain-containing protein</fullName>
    </recommendedName>
</protein>
<reference evidence="2" key="5">
    <citation type="journal article" date="2021" name="G3 (Bethesda)">
        <title>Aegilops tauschii genome assembly Aet v5.0 features greater sequence contiguity and improved annotation.</title>
        <authorList>
            <person name="Wang L."/>
            <person name="Zhu T."/>
            <person name="Rodriguez J.C."/>
            <person name="Deal K.R."/>
            <person name="Dubcovsky J."/>
            <person name="McGuire P.E."/>
            <person name="Lux T."/>
            <person name="Spannagl M."/>
            <person name="Mayer K.F.X."/>
            <person name="Baldrich P."/>
            <person name="Meyers B.C."/>
            <person name="Huo N."/>
            <person name="Gu Y.Q."/>
            <person name="Zhou H."/>
            <person name="Devos K.M."/>
            <person name="Bennetzen J.L."/>
            <person name="Unver T."/>
            <person name="Budak H."/>
            <person name="Gulick P.J."/>
            <person name="Galiba G."/>
            <person name="Kalapos B."/>
            <person name="Nelson D.R."/>
            <person name="Li P."/>
            <person name="You F.M."/>
            <person name="Luo M.C."/>
            <person name="Dvorak J."/>
        </authorList>
    </citation>
    <scope>NUCLEOTIDE SEQUENCE [LARGE SCALE GENOMIC DNA]</scope>
    <source>
        <strain evidence="2">cv. AL8/78</strain>
    </source>
</reference>
<accession>A0A453E517</accession>
<name>A0A453E517_AEGTS</name>
<dbReference type="Gramene" id="AET3Gv20226300.1">
    <property type="protein sequence ID" value="AET3Gv20226300.1"/>
    <property type="gene ID" value="AET3Gv20226300"/>
</dbReference>
<dbReference type="AlphaFoldDB" id="A0A453E517"/>
<dbReference type="PANTHER" id="PTHR33165:SF72">
    <property type="entry name" value="F-BOX DOMAIN-CONTAINING PROTEIN"/>
    <property type="match status" value="1"/>
</dbReference>
<dbReference type="Pfam" id="PF03478">
    <property type="entry name" value="Beta-prop_KIB1-4"/>
    <property type="match status" value="1"/>
</dbReference>
<organism evidence="2 3">
    <name type="scientific">Aegilops tauschii subsp. strangulata</name>
    <name type="common">Goatgrass</name>
    <dbReference type="NCBI Taxonomy" id="200361"/>
    <lineage>
        <taxon>Eukaryota</taxon>
        <taxon>Viridiplantae</taxon>
        <taxon>Streptophyta</taxon>
        <taxon>Embryophyta</taxon>
        <taxon>Tracheophyta</taxon>
        <taxon>Spermatophyta</taxon>
        <taxon>Magnoliopsida</taxon>
        <taxon>Liliopsida</taxon>
        <taxon>Poales</taxon>
        <taxon>Poaceae</taxon>
        <taxon>BOP clade</taxon>
        <taxon>Pooideae</taxon>
        <taxon>Triticodae</taxon>
        <taxon>Triticeae</taxon>
        <taxon>Triticinae</taxon>
        <taxon>Aegilops</taxon>
    </lineage>
</organism>
<dbReference type="InterPro" id="IPR005174">
    <property type="entry name" value="KIB1-4_b-propeller"/>
</dbReference>
<reference evidence="3" key="2">
    <citation type="journal article" date="2017" name="Nat. Plants">
        <title>The Aegilops tauschii genome reveals multiple impacts of transposons.</title>
        <authorList>
            <person name="Zhao G."/>
            <person name="Zou C."/>
            <person name="Li K."/>
            <person name="Wang K."/>
            <person name="Li T."/>
            <person name="Gao L."/>
            <person name="Zhang X."/>
            <person name="Wang H."/>
            <person name="Yang Z."/>
            <person name="Liu X."/>
            <person name="Jiang W."/>
            <person name="Mao L."/>
            <person name="Kong X."/>
            <person name="Jiao Y."/>
            <person name="Jia J."/>
        </authorList>
    </citation>
    <scope>NUCLEOTIDE SEQUENCE [LARGE SCALE GENOMIC DNA]</scope>
    <source>
        <strain evidence="3">cv. AL8/78</strain>
    </source>
</reference>
<proteinExistence type="predicted"/>
<feature type="domain" description="KIB1-4 beta-propeller" evidence="1">
    <location>
        <begin position="45"/>
        <end position="301"/>
    </location>
</feature>
<evidence type="ECO:0000259" key="1">
    <source>
        <dbReference type="Pfam" id="PF03478"/>
    </source>
</evidence>
<dbReference type="EnsemblPlants" id="AET3Gv20226300.1">
    <property type="protein sequence ID" value="AET3Gv20226300.1"/>
    <property type="gene ID" value="AET3Gv20226300"/>
</dbReference>
<reference evidence="3" key="1">
    <citation type="journal article" date="2014" name="Science">
        <title>Ancient hybridizations among the ancestral genomes of bread wheat.</title>
        <authorList>
            <consortium name="International Wheat Genome Sequencing Consortium,"/>
            <person name="Marcussen T."/>
            <person name="Sandve S.R."/>
            <person name="Heier L."/>
            <person name="Spannagl M."/>
            <person name="Pfeifer M."/>
            <person name="Jakobsen K.S."/>
            <person name="Wulff B.B."/>
            <person name="Steuernagel B."/>
            <person name="Mayer K.F."/>
            <person name="Olsen O.A."/>
        </authorList>
    </citation>
    <scope>NUCLEOTIDE SEQUENCE [LARGE SCALE GENOMIC DNA]</scope>
    <source>
        <strain evidence="3">cv. AL8/78</strain>
    </source>
</reference>
<evidence type="ECO:0000313" key="2">
    <source>
        <dbReference type="EnsemblPlants" id="AET3Gv20226300.1"/>
    </source>
</evidence>
<dbReference type="PANTHER" id="PTHR33165">
    <property type="entry name" value="F-BOX DOMAIN CONTAINING PROTEIN-LIKE-RELATED"/>
    <property type="match status" value="1"/>
</dbReference>
<evidence type="ECO:0000313" key="3">
    <source>
        <dbReference type="Proteomes" id="UP000015105"/>
    </source>
</evidence>
<reference evidence="2" key="4">
    <citation type="submission" date="2019-03" db="UniProtKB">
        <authorList>
            <consortium name="EnsemblPlants"/>
        </authorList>
    </citation>
    <scope>IDENTIFICATION</scope>
</reference>
<reference evidence="2" key="3">
    <citation type="journal article" date="2017" name="Nature">
        <title>Genome sequence of the progenitor of the wheat D genome Aegilops tauschii.</title>
        <authorList>
            <person name="Luo M.C."/>
            <person name="Gu Y.Q."/>
            <person name="Puiu D."/>
            <person name="Wang H."/>
            <person name="Twardziok S.O."/>
            <person name="Deal K.R."/>
            <person name="Huo N."/>
            <person name="Zhu T."/>
            <person name="Wang L."/>
            <person name="Wang Y."/>
            <person name="McGuire P.E."/>
            <person name="Liu S."/>
            <person name="Long H."/>
            <person name="Ramasamy R.K."/>
            <person name="Rodriguez J.C."/>
            <person name="Van S.L."/>
            <person name="Yuan L."/>
            <person name="Wang Z."/>
            <person name="Xia Z."/>
            <person name="Xiao L."/>
            <person name="Anderson O.D."/>
            <person name="Ouyang S."/>
            <person name="Liang Y."/>
            <person name="Zimin A.V."/>
            <person name="Pertea G."/>
            <person name="Qi P."/>
            <person name="Bennetzen J.L."/>
            <person name="Dai X."/>
            <person name="Dawson M.W."/>
            <person name="Muller H.G."/>
            <person name="Kugler K."/>
            <person name="Rivarola-Duarte L."/>
            <person name="Spannagl M."/>
            <person name="Mayer K.F.X."/>
            <person name="Lu F.H."/>
            <person name="Bevan M.W."/>
            <person name="Leroy P."/>
            <person name="Li P."/>
            <person name="You F.M."/>
            <person name="Sun Q."/>
            <person name="Liu Z."/>
            <person name="Lyons E."/>
            <person name="Wicker T."/>
            <person name="Salzberg S.L."/>
            <person name="Devos K.M."/>
            <person name="Dvorak J."/>
        </authorList>
    </citation>
    <scope>NUCLEOTIDE SEQUENCE [LARGE SCALE GENOMIC DNA]</scope>
    <source>
        <strain evidence="2">cv. AL8/78</strain>
    </source>
</reference>
<sequence length="403" mass="45065">TPRERDPALRDPRLWPRDWVALCDGDAVRPEDAREIALLHTRTGRRVRIRLPGLRGYRIVGFSDGLLVLLRKSTTALRVLHPLTLVAVDFPSLATVYHEEVADMGSLRDMKAAVCSSSSSREPSTSSIAAVVLFPNANGNVVVAADGGKDHWEVLHRRHEKLSIRNTLLFQGRLYATTFHPPSPEIVQLYPPGPTLDNMVATVPGAVRYSRYSDTLHLVESAGRMLLVVRHVIVRASTTKRQLLTFAIYSVDFDDEDNNGRPTLTPVSGLGDRALFLGDGGCLSVSARGLPSLSSDSIYFSTPFYPLQVRSVAAADPGRWRRSEELATQRQIHDRKERIRPSVRPFTIADHLLTFCHPREWTKGLMFHEYHVIPESFKELRKKIRAKDSAAAGSTHPQQYQVS</sequence>
<keyword evidence="3" id="KW-1185">Reference proteome</keyword>